<feature type="chain" id="PRO_5007881025" description="DUF5329 domain-containing protein" evidence="1">
    <location>
        <begin position="21"/>
        <end position="118"/>
    </location>
</feature>
<dbReference type="PATRIC" id="fig|1365250.3.peg.4354"/>
<feature type="signal peptide" evidence="1">
    <location>
        <begin position="1"/>
        <end position="20"/>
    </location>
</feature>
<dbReference type="RefSeq" id="WP_063358937.1">
    <property type="nucleotide sequence ID" value="NZ_AQHB01000049.1"/>
</dbReference>
<keyword evidence="1" id="KW-0732">Signal</keyword>
<accession>A0A166V7R8</accession>
<proteinExistence type="predicted"/>
<sequence>MKITKAFMLCMILFPLSTVAQMSSEINHLLDYVEQSGCQYERNGSFHSAIDARAHITKKYKYYQDDIESTEDFIMYAASKSALSGKYYKIHCEGQNVVRSKDWLMIELNRFRQKLLSL</sequence>
<comment type="caution">
    <text evidence="2">The sequence shown here is derived from an EMBL/GenBank/DDBJ whole genome shotgun (WGS) entry which is preliminary data.</text>
</comment>
<name>A0A166V7R8_9GAMM</name>
<dbReference type="GeneID" id="57360141"/>
<protein>
    <recommendedName>
        <fullName evidence="4">DUF5329 domain-containing protein</fullName>
    </recommendedName>
</protein>
<dbReference type="EMBL" id="AUYB01000133">
    <property type="protein sequence ID" value="KZN31809.1"/>
    <property type="molecule type" value="Genomic_DNA"/>
</dbReference>
<evidence type="ECO:0000313" key="3">
    <source>
        <dbReference type="Proteomes" id="UP000076643"/>
    </source>
</evidence>
<evidence type="ECO:0008006" key="4">
    <source>
        <dbReference type="Google" id="ProtNLM"/>
    </source>
</evidence>
<dbReference type="AlphaFoldDB" id="A0A166V7R8"/>
<evidence type="ECO:0000256" key="1">
    <source>
        <dbReference type="SAM" id="SignalP"/>
    </source>
</evidence>
<evidence type="ECO:0000313" key="2">
    <source>
        <dbReference type="EMBL" id="KZN31809.1"/>
    </source>
</evidence>
<keyword evidence="3" id="KW-1185">Reference proteome</keyword>
<dbReference type="Pfam" id="PF17263">
    <property type="entry name" value="DUF5329"/>
    <property type="match status" value="1"/>
</dbReference>
<dbReference type="InterPro" id="IPR035242">
    <property type="entry name" value="DUF5329"/>
</dbReference>
<organism evidence="2 3">
    <name type="scientific">Pseudoalteromonas luteoviolacea DSM 6061</name>
    <dbReference type="NCBI Taxonomy" id="1365250"/>
    <lineage>
        <taxon>Bacteria</taxon>
        <taxon>Pseudomonadati</taxon>
        <taxon>Pseudomonadota</taxon>
        <taxon>Gammaproteobacteria</taxon>
        <taxon>Alteromonadales</taxon>
        <taxon>Pseudoalteromonadaceae</taxon>
        <taxon>Pseudoalteromonas</taxon>
    </lineage>
</organism>
<gene>
    <name evidence="2" type="ORF">N475_22750</name>
</gene>
<dbReference type="Proteomes" id="UP000076643">
    <property type="component" value="Unassembled WGS sequence"/>
</dbReference>
<reference evidence="2 3" key="1">
    <citation type="submission" date="2013-07" db="EMBL/GenBank/DDBJ databases">
        <title>Comparative Genomic and Metabolomic Analysis of Twelve Strains of Pseudoalteromonas luteoviolacea.</title>
        <authorList>
            <person name="Vynne N.G."/>
            <person name="Mansson M."/>
            <person name="Gram L."/>
        </authorList>
    </citation>
    <scope>NUCLEOTIDE SEQUENCE [LARGE SCALE GENOMIC DNA]</scope>
    <source>
        <strain evidence="2 3">DSM 6061</strain>
    </source>
</reference>